<dbReference type="InterPro" id="IPR023214">
    <property type="entry name" value="HAD_sf"/>
</dbReference>
<dbReference type="AlphaFoldDB" id="A0A3N2E098"/>
<dbReference type="Pfam" id="PF00702">
    <property type="entry name" value="Hydrolase"/>
    <property type="match status" value="1"/>
</dbReference>
<comment type="caution">
    <text evidence="5">The sequence shown here is derived from an EMBL/GenBank/DDBJ whole genome shotgun (WGS) entry which is preliminary data.</text>
</comment>
<dbReference type="InterPro" id="IPR036412">
    <property type="entry name" value="HAD-like_sf"/>
</dbReference>
<dbReference type="Proteomes" id="UP000275394">
    <property type="component" value="Unassembled WGS sequence"/>
</dbReference>
<dbReference type="GO" id="GO:0046872">
    <property type="term" value="F:metal ion binding"/>
    <property type="evidence" value="ECO:0007669"/>
    <property type="project" value="UniProtKB-KW"/>
</dbReference>
<dbReference type="SUPFAM" id="SSF56784">
    <property type="entry name" value="HAD-like"/>
    <property type="match status" value="1"/>
</dbReference>
<organism evidence="5 6">
    <name type="scientific">Sinobacterium caligoides</name>
    <dbReference type="NCBI Taxonomy" id="933926"/>
    <lineage>
        <taxon>Bacteria</taxon>
        <taxon>Pseudomonadati</taxon>
        <taxon>Pseudomonadota</taxon>
        <taxon>Gammaproteobacteria</taxon>
        <taxon>Cellvibrionales</taxon>
        <taxon>Spongiibacteraceae</taxon>
        <taxon>Sinobacterium</taxon>
    </lineage>
</organism>
<dbReference type="RefSeq" id="WP_123711431.1">
    <property type="nucleotide sequence ID" value="NZ_RKHR01000003.1"/>
</dbReference>
<protein>
    <submittedName>
        <fullName evidence="5">HAD superfamily hydrolase (TIGR01509 family)</fullName>
    </submittedName>
</protein>
<keyword evidence="6" id="KW-1185">Reference proteome</keyword>
<proteinExistence type="inferred from homology"/>
<dbReference type="PANTHER" id="PTHR46193">
    <property type="entry name" value="6-PHOSPHOGLUCONATE PHOSPHATASE"/>
    <property type="match status" value="1"/>
</dbReference>
<sequence length="208" mass="23093">MIKCIIFDCDGTLVNSEYLCNLALEIKLKEYGVESSANEMMQRFRGGKLANILETLENDHQIKLGEDFVPLYRSLVENLFEQKLKPCEGVSEMLQEIALPKCVASSGPIEKINKALSLTGLTEHFIGNIYSSYIVGSWKPDPGIFLHAARDMGFRPDECAVVEDSPLGITAAQSAGMYPVLYDPIGTHKTIEGAHRIEHMEQLKDAIT</sequence>
<keyword evidence="5" id="KW-0378">Hydrolase</keyword>
<name>A0A3N2E098_9GAMM</name>
<dbReference type="PANTHER" id="PTHR46193:SF10">
    <property type="entry name" value="6-PHOSPHOGLUCONATE PHOSPHATASE"/>
    <property type="match status" value="1"/>
</dbReference>
<dbReference type="SFLD" id="SFLDS00003">
    <property type="entry name" value="Haloacid_Dehalogenase"/>
    <property type="match status" value="1"/>
</dbReference>
<dbReference type="InterPro" id="IPR023198">
    <property type="entry name" value="PGP-like_dom2"/>
</dbReference>
<comment type="cofactor">
    <cofactor evidence="1">
        <name>Mg(2+)</name>
        <dbReference type="ChEBI" id="CHEBI:18420"/>
    </cofactor>
</comment>
<dbReference type="NCBIfam" id="TIGR01509">
    <property type="entry name" value="HAD-SF-IA-v3"/>
    <property type="match status" value="1"/>
</dbReference>
<dbReference type="InterPro" id="IPR006439">
    <property type="entry name" value="HAD-SF_hydro_IA"/>
</dbReference>
<accession>A0A3N2E098</accession>
<dbReference type="PRINTS" id="PR00413">
    <property type="entry name" value="HADHALOGNASE"/>
</dbReference>
<keyword evidence="4" id="KW-0460">Magnesium</keyword>
<evidence type="ECO:0000256" key="3">
    <source>
        <dbReference type="ARBA" id="ARBA00022723"/>
    </source>
</evidence>
<dbReference type="Gene3D" id="3.40.50.1000">
    <property type="entry name" value="HAD superfamily/HAD-like"/>
    <property type="match status" value="1"/>
</dbReference>
<dbReference type="InterPro" id="IPR051600">
    <property type="entry name" value="Beta-PGM-like"/>
</dbReference>
<evidence type="ECO:0000256" key="2">
    <source>
        <dbReference type="ARBA" id="ARBA00006171"/>
    </source>
</evidence>
<dbReference type="SFLD" id="SFLDG01129">
    <property type="entry name" value="C1.5:_HAD__Beta-PGM__Phosphata"/>
    <property type="match status" value="1"/>
</dbReference>
<dbReference type="OrthoDB" id="9800058at2"/>
<dbReference type="GO" id="GO:0016787">
    <property type="term" value="F:hydrolase activity"/>
    <property type="evidence" value="ECO:0007669"/>
    <property type="project" value="UniProtKB-KW"/>
</dbReference>
<dbReference type="EMBL" id="RKHR01000003">
    <property type="protein sequence ID" value="ROS05531.1"/>
    <property type="molecule type" value="Genomic_DNA"/>
</dbReference>
<evidence type="ECO:0000256" key="1">
    <source>
        <dbReference type="ARBA" id="ARBA00001946"/>
    </source>
</evidence>
<keyword evidence="3" id="KW-0479">Metal-binding</keyword>
<evidence type="ECO:0000313" key="6">
    <source>
        <dbReference type="Proteomes" id="UP000275394"/>
    </source>
</evidence>
<dbReference type="Gene3D" id="1.10.150.240">
    <property type="entry name" value="Putative phosphatase, domain 2"/>
    <property type="match status" value="1"/>
</dbReference>
<reference evidence="5 6" key="1">
    <citation type="submission" date="2018-11" db="EMBL/GenBank/DDBJ databases">
        <title>Genomic Encyclopedia of Type Strains, Phase IV (KMG-IV): sequencing the most valuable type-strain genomes for metagenomic binning, comparative biology and taxonomic classification.</title>
        <authorList>
            <person name="Goeker M."/>
        </authorList>
    </citation>
    <scope>NUCLEOTIDE SEQUENCE [LARGE SCALE GENOMIC DNA]</scope>
    <source>
        <strain evidence="5 6">DSM 100316</strain>
    </source>
</reference>
<evidence type="ECO:0000313" key="5">
    <source>
        <dbReference type="EMBL" id="ROS05531.1"/>
    </source>
</evidence>
<gene>
    <name evidence="5" type="ORF">EDC56_1066</name>
</gene>
<evidence type="ECO:0000256" key="4">
    <source>
        <dbReference type="ARBA" id="ARBA00022842"/>
    </source>
</evidence>
<dbReference type="CDD" id="cd07526">
    <property type="entry name" value="HAD_BPGM_like"/>
    <property type="match status" value="1"/>
</dbReference>
<comment type="similarity">
    <text evidence="2">Belongs to the HAD-like hydrolase superfamily. CbbY/CbbZ/Gph/YieH family.</text>
</comment>